<keyword evidence="2 5" id="KW-0575">Peroxidase</keyword>
<name>A0A6I6MT32_9CAUL</name>
<dbReference type="PIRSF" id="PIRSF000303">
    <property type="entry name" value="Glutathion_perox"/>
    <property type="match status" value="1"/>
</dbReference>
<dbReference type="Pfam" id="PF00255">
    <property type="entry name" value="GSHPx"/>
    <property type="match status" value="1"/>
</dbReference>
<dbReference type="PROSITE" id="PS51355">
    <property type="entry name" value="GLUTATHIONE_PEROXID_3"/>
    <property type="match status" value="1"/>
</dbReference>
<feature type="active site" evidence="4">
    <location>
        <position position="50"/>
    </location>
</feature>
<keyword evidence="3 5" id="KW-0560">Oxidoreductase</keyword>
<dbReference type="SUPFAM" id="SSF52833">
    <property type="entry name" value="Thioredoxin-like"/>
    <property type="match status" value="1"/>
</dbReference>
<gene>
    <name evidence="6" type="primary">bsaA_1</name>
    <name evidence="6" type="ORF">DSM104635_01109</name>
</gene>
<evidence type="ECO:0000256" key="5">
    <source>
        <dbReference type="RuleBase" id="RU000499"/>
    </source>
</evidence>
<dbReference type="KEGG" id="tsv:DSM104635_01109"/>
<evidence type="ECO:0000256" key="1">
    <source>
        <dbReference type="ARBA" id="ARBA00006926"/>
    </source>
</evidence>
<dbReference type="PANTHER" id="PTHR11592:SF78">
    <property type="entry name" value="GLUTATHIONE PEROXIDASE"/>
    <property type="match status" value="1"/>
</dbReference>
<evidence type="ECO:0000256" key="2">
    <source>
        <dbReference type="ARBA" id="ARBA00022559"/>
    </source>
</evidence>
<dbReference type="Gene3D" id="3.40.30.10">
    <property type="entry name" value="Glutaredoxin"/>
    <property type="match status" value="1"/>
</dbReference>
<evidence type="ECO:0000313" key="6">
    <source>
        <dbReference type="EMBL" id="QGZ94293.1"/>
    </source>
</evidence>
<dbReference type="PROSITE" id="PS00460">
    <property type="entry name" value="GLUTATHIONE_PEROXID_1"/>
    <property type="match status" value="1"/>
</dbReference>
<dbReference type="InterPro" id="IPR029759">
    <property type="entry name" value="GPX_AS"/>
</dbReference>
<dbReference type="InterPro" id="IPR000889">
    <property type="entry name" value="Glutathione_peroxidase"/>
</dbReference>
<reference evidence="7" key="1">
    <citation type="submission" date="2019-12" db="EMBL/GenBank/DDBJ databases">
        <title>Complete genome of Terracaulis silvestris 0127_4.</title>
        <authorList>
            <person name="Vieira S."/>
            <person name="Riedel T."/>
            <person name="Sproer C."/>
            <person name="Pascual J."/>
            <person name="Boedeker C."/>
            <person name="Overmann J."/>
        </authorList>
    </citation>
    <scope>NUCLEOTIDE SEQUENCE [LARGE SCALE GENOMIC DNA]</scope>
    <source>
        <strain evidence="7">0127_4</strain>
    </source>
</reference>
<comment type="similarity">
    <text evidence="1 5">Belongs to the glutathione peroxidase family.</text>
</comment>
<dbReference type="InterPro" id="IPR036249">
    <property type="entry name" value="Thioredoxin-like_sf"/>
</dbReference>
<organism evidence="6 7">
    <name type="scientific">Terricaulis silvestris</name>
    <dbReference type="NCBI Taxonomy" id="2686094"/>
    <lineage>
        <taxon>Bacteria</taxon>
        <taxon>Pseudomonadati</taxon>
        <taxon>Pseudomonadota</taxon>
        <taxon>Alphaproteobacteria</taxon>
        <taxon>Caulobacterales</taxon>
        <taxon>Caulobacteraceae</taxon>
        <taxon>Terricaulis</taxon>
    </lineage>
</organism>
<sequence>MPRLPARKAPTPHMTTAHDFTFAKLNEPGEIKLEDYAGKAVLVVNVASACGFTSQYRDLEALYEAKVGKGLVILGVPCNDFGHQEPGQASEIREFCDNSYHVTFPMTEKVDISTPSKRHPFYKWVAEELGESALPRWNFHKYLIGKDGALLGAFPSKAAPLGPEIVGSIKDALCAPDKAA</sequence>
<dbReference type="PRINTS" id="PR01011">
    <property type="entry name" value="GLUTPROXDASE"/>
</dbReference>
<protein>
    <recommendedName>
        <fullName evidence="5">Glutathione peroxidase</fullName>
    </recommendedName>
</protein>
<dbReference type="CDD" id="cd00340">
    <property type="entry name" value="GSH_Peroxidase"/>
    <property type="match status" value="1"/>
</dbReference>
<evidence type="ECO:0000313" key="7">
    <source>
        <dbReference type="Proteomes" id="UP000431269"/>
    </source>
</evidence>
<accession>A0A6I6MT32</accession>
<evidence type="ECO:0000256" key="4">
    <source>
        <dbReference type="PIRSR" id="PIRSR000303-1"/>
    </source>
</evidence>
<dbReference type="EMBL" id="CP047045">
    <property type="protein sequence ID" value="QGZ94293.1"/>
    <property type="molecule type" value="Genomic_DNA"/>
</dbReference>
<dbReference type="AlphaFoldDB" id="A0A6I6MT32"/>
<proteinExistence type="inferred from homology"/>
<evidence type="ECO:0000256" key="3">
    <source>
        <dbReference type="ARBA" id="ARBA00023002"/>
    </source>
</evidence>
<dbReference type="PANTHER" id="PTHR11592">
    <property type="entry name" value="GLUTATHIONE PEROXIDASE"/>
    <property type="match status" value="1"/>
</dbReference>
<dbReference type="GO" id="GO:0034599">
    <property type="term" value="P:cellular response to oxidative stress"/>
    <property type="evidence" value="ECO:0007669"/>
    <property type="project" value="TreeGrafter"/>
</dbReference>
<keyword evidence="7" id="KW-1185">Reference proteome</keyword>
<dbReference type="GO" id="GO:0004601">
    <property type="term" value="F:peroxidase activity"/>
    <property type="evidence" value="ECO:0007669"/>
    <property type="project" value="UniProtKB-KW"/>
</dbReference>
<dbReference type="Proteomes" id="UP000431269">
    <property type="component" value="Chromosome"/>
</dbReference>